<comment type="subcellular location">
    <subcellularLocation>
        <location evidence="1">Membrane</location>
        <topology evidence="1">Multi-pass membrane protein</topology>
    </subcellularLocation>
</comment>
<name>A0A813H7Z7_POLGL</name>
<dbReference type="AlphaFoldDB" id="A0A813H7Z7"/>
<organism evidence="7 8">
    <name type="scientific">Polarella glacialis</name>
    <name type="common">Dinoflagellate</name>
    <dbReference type="NCBI Taxonomy" id="89957"/>
    <lineage>
        <taxon>Eukaryota</taxon>
        <taxon>Sar</taxon>
        <taxon>Alveolata</taxon>
        <taxon>Dinophyceae</taxon>
        <taxon>Suessiales</taxon>
        <taxon>Suessiaceae</taxon>
        <taxon>Polarella</taxon>
    </lineage>
</organism>
<keyword evidence="6" id="KW-0813">Transport</keyword>
<gene>
    <name evidence="7" type="ORF">PGLA1383_LOCUS49708</name>
</gene>
<evidence type="ECO:0000256" key="4">
    <source>
        <dbReference type="ARBA" id="ARBA00023136"/>
    </source>
</evidence>
<accession>A0A813H7Z7</accession>
<feature type="non-terminal residue" evidence="7">
    <location>
        <position position="1"/>
    </location>
</feature>
<comment type="similarity">
    <text evidence="6">Belongs to the mitochondrial carrier (TC 2.A.29) family.</text>
</comment>
<keyword evidence="4 5" id="KW-0472">Membrane</keyword>
<evidence type="ECO:0000256" key="5">
    <source>
        <dbReference type="PROSITE-ProRule" id="PRU00282"/>
    </source>
</evidence>
<proteinExistence type="inferred from homology"/>
<keyword evidence="3" id="KW-0677">Repeat</keyword>
<evidence type="ECO:0008006" key="9">
    <source>
        <dbReference type="Google" id="ProtNLM"/>
    </source>
</evidence>
<evidence type="ECO:0000256" key="6">
    <source>
        <dbReference type="RuleBase" id="RU000488"/>
    </source>
</evidence>
<dbReference type="GO" id="GO:0016020">
    <property type="term" value="C:membrane"/>
    <property type="evidence" value="ECO:0007669"/>
    <property type="project" value="UniProtKB-SubCell"/>
</dbReference>
<comment type="caution">
    <text evidence="7">The sequence shown here is derived from an EMBL/GenBank/DDBJ whole genome shotgun (WGS) entry which is preliminary data.</text>
</comment>
<dbReference type="Gene3D" id="1.50.40.10">
    <property type="entry name" value="Mitochondrial carrier domain"/>
    <property type="match status" value="1"/>
</dbReference>
<evidence type="ECO:0000313" key="8">
    <source>
        <dbReference type="Proteomes" id="UP000654075"/>
    </source>
</evidence>
<dbReference type="Proteomes" id="UP000654075">
    <property type="component" value="Unassembled WGS sequence"/>
</dbReference>
<dbReference type="InterPro" id="IPR018108">
    <property type="entry name" value="MCP_transmembrane"/>
</dbReference>
<evidence type="ECO:0000256" key="1">
    <source>
        <dbReference type="ARBA" id="ARBA00004141"/>
    </source>
</evidence>
<dbReference type="SUPFAM" id="SSF103506">
    <property type="entry name" value="Mitochondrial carrier"/>
    <property type="match status" value="1"/>
</dbReference>
<dbReference type="PROSITE" id="PS50920">
    <property type="entry name" value="SOLCAR"/>
    <property type="match status" value="1"/>
</dbReference>
<dbReference type="PANTHER" id="PTHR24089">
    <property type="entry name" value="SOLUTE CARRIER FAMILY 25"/>
    <property type="match status" value="1"/>
</dbReference>
<evidence type="ECO:0000256" key="3">
    <source>
        <dbReference type="ARBA" id="ARBA00022737"/>
    </source>
</evidence>
<dbReference type="InterPro" id="IPR023395">
    <property type="entry name" value="MCP_dom_sf"/>
</dbReference>
<reference evidence="7" key="1">
    <citation type="submission" date="2021-02" db="EMBL/GenBank/DDBJ databases">
        <authorList>
            <person name="Dougan E. K."/>
            <person name="Rhodes N."/>
            <person name="Thang M."/>
            <person name="Chan C."/>
        </authorList>
    </citation>
    <scope>NUCLEOTIDE SEQUENCE</scope>
</reference>
<evidence type="ECO:0000256" key="2">
    <source>
        <dbReference type="ARBA" id="ARBA00022692"/>
    </source>
</evidence>
<dbReference type="EMBL" id="CAJNNV010030883">
    <property type="protein sequence ID" value="CAE8634034.1"/>
    <property type="molecule type" value="Genomic_DNA"/>
</dbReference>
<keyword evidence="8" id="KW-1185">Reference proteome</keyword>
<sequence>MKTNHDPLVSQNIRIVPYAALSFSSFEVLKLRLRQRHGVSTDMEVPLSQRLAAGSASGVMAQLFAYPLHTVRRRMQGSVAQDELGALGSISYDSTRESLRRITATEGMLGLFKGASITWVKAPVTLGIAFAVNDGLK</sequence>
<protein>
    <recommendedName>
        <fullName evidence="9">ADP,ATP carrier protein</fullName>
    </recommendedName>
</protein>
<evidence type="ECO:0000313" key="7">
    <source>
        <dbReference type="EMBL" id="CAE8634034.1"/>
    </source>
</evidence>
<dbReference type="Pfam" id="PF00153">
    <property type="entry name" value="Mito_carr"/>
    <property type="match status" value="1"/>
</dbReference>
<dbReference type="OrthoDB" id="270584at2759"/>
<feature type="repeat" description="Solcar" evidence="5">
    <location>
        <begin position="45"/>
        <end position="137"/>
    </location>
</feature>
<keyword evidence="2 5" id="KW-0812">Transmembrane</keyword>